<keyword evidence="11" id="KW-0969">Cilium</keyword>
<evidence type="ECO:0000256" key="2">
    <source>
        <dbReference type="ARBA" id="ARBA00004162"/>
    </source>
</evidence>
<organism evidence="11 13">
    <name type="scientific">Cohaesibacter celericrescens</name>
    <dbReference type="NCBI Taxonomy" id="2067669"/>
    <lineage>
        <taxon>Bacteria</taxon>
        <taxon>Pseudomonadati</taxon>
        <taxon>Pseudomonadota</taxon>
        <taxon>Alphaproteobacteria</taxon>
        <taxon>Hyphomicrobiales</taxon>
        <taxon>Cohaesibacteraceae</taxon>
    </lineage>
</organism>
<comment type="caution">
    <text evidence="11">The sequence shown here is derived from an EMBL/GenBank/DDBJ whole genome shotgun (WGS) entry which is preliminary data.</text>
</comment>
<evidence type="ECO:0000256" key="1">
    <source>
        <dbReference type="ARBA" id="ARBA00002254"/>
    </source>
</evidence>
<dbReference type="OrthoDB" id="7908910at2"/>
<proteinExistence type="inferred from homology"/>
<dbReference type="Proteomes" id="UP000234881">
    <property type="component" value="Unassembled WGS sequence"/>
</dbReference>
<keyword evidence="11" id="KW-0966">Cell projection</keyword>
<accession>A0A2N5XLY9</accession>
<dbReference type="GO" id="GO:0009425">
    <property type="term" value="C:bacterial-type flagellum basal body"/>
    <property type="evidence" value="ECO:0007669"/>
    <property type="project" value="InterPro"/>
</dbReference>
<evidence type="ECO:0000256" key="7">
    <source>
        <dbReference type="ARBA" id="ARBA00022779"/>
    </source>
</evidence>
<feature type="transmembrane region" description="Helical" evidence="10">
    <location>
        <begin position="23"/>
        <end position="46"/>
    </location>
</feature>
<keyword evidence="7 10" id="KW-0283">Flagellar rotation</keyword>
<evidence type="ECO:0000313" key="13">
    <source>
        <dbReference type="Proteomes" id="UP000234881"/>
    </source>
</evidence>
<keyword evidence="9 10" id="KW-0472">Membrane</keyword>
<evidence type="ECO:0000256" key="6">
    <source>
        <dbReference type="ARBA" id="ARBA00022692"/>
    </source>
</evidence>
<keyword evidence="11" id="KW-0282">Flagellum</keyword>
<evidence type="ECO:0000256" key="5">
    <source>
        <dbReference type="ARBA" id="ARBA00022500"/>
    </source>
</evidence>
<comment type="similarity">
    <text evidence="3 10">Belongs to the FliL family.</text>
</comment>
<dbReference type="EMBL" id="PKUQ01000050">
    <property type="protein sequence ID" value="PLW75495.1"/>
    <property type="molecule type" value="Genomic_DNA"/>
</dbReference>
<dbReference type="AlphaFoldDB" id="A0A2N5XLY9"/>
<dbReference type="InterPro" id="IPR005503">
    <property type="entry name" value="FliL"/>
</dbReference>
<evidence type="ECO:0000256" key="3">
    <source>
        <dbReference type="ARBA" id="ARBA00008281"/>
    </source>
</evidence>
<dbReference type="GO" id="GO:0071973">
    <property type="term" value="P:bacterial-type flagellum-dependent cell motility"/>
    <property type="evidence" value="ECO:0007669"/>
    <property type="project" value="InterPro"/>
</dbReference>
<evidence type="ECO:0000313" key="11">
    <source>
        <dbReference type="EMBL" id="PLW75495.1"/>
    </source>
</evidence>
<gene>
    <name evidence="12" type="ORF">C0081_01290</name>
    <name evidence="11" type="ORF">C0081_19330</name>
</gene>
<dbReference type="EMBL" id="PKUQ01000001">
    <property type="protein sequence ID" value="PLW78902.1"/>
    <property type="molecule type" value="Genomic_DNA"/>
</dbReference>
<keyword evidence="8 10" id="KW-1133">Transmembrane helix</keyword>
<dbReference type="GO" id="GO:0006935">
    <property type="term" value="P:chemotaxis"/>
    <property type="evidence" value="ECO:0007669"/>
    <property type="project" value="UniProtKB-KW"/>
</dbReference>
<dbReference type="GO" id="GO:0005886">
    <property type="term" value="C:plasma membrane"/>
    <property type="evidence" value="ECO:0007669"/>
    <property type="project" value="UniProtKB-SubCell"/>
</dbReference>
<keyword evidence="5 10" id="KW-0145">Chemotaxis</keyword>
<dbReference type="Pfam" id="PF03748">
    <property type="entry name" value="FliL"/>
    <property type="match status" value="1"/>
</dbReference>
<evidence type="ECO:0000256" key="9">
    <source>
        <dbReference type="ARBA" id="ARBA00023136"/>
    </source>
</evidence>
<protein>
    <recommendedName>
        <fullName evidence="10">Flagellar protein FliL</fullName>
    </recommendedName>
</protein>
<keyword evidence="6 10" id="KW-0812">Transmembrane</keyword>
<evidence type="ECO:0000256" key="8">
    <source>
        <dbReference type="ARBA" id="ARBA00022989"/>
    </source>
</evidence>
<evidence type="ECO:0000256" key="10">
    <source>
        <dbReference type="RuleBase" id="RU364125"/>
    </source>
</evidence>
<comment type="subcellular location">
    <subcellularLocation>
        <location evidence="10">Cell inner membrane</location>
    </subcellularLocation>
    <subcellularLocation>
        <location evidence="2">Cell membrane</location>
        <topology evidence="2">Single-pass membrane protein</topology>
    </subcellularLocation>
</comment>
<keyword evidence="13" id="KW-1185">Reference proteome</keyword>
<reference evidence="11 13" key="1">
    <citation type="submission" date="2018-01" db="EMBL/GenBank/DDBJ databases">
        <title>The draft genome sequence of Cohaesibacter sp. H1304.</title>
        <authorList>
            <person name="Wang N.-N."/>
            <person name="Du Z.-J."/>
        </authorList>
    </citation>
    <scope>NUCLEOTIDE SEQUENCE [LARGE SCALE GENOMIC DNA]</scope>
    <source>
        <strain evidence="11 13">H1304</strain>
    </source>
</reference>
<evidence type="ECO:0000256" key="4">
    <source>
        <dbReference type="ARBA" id="ARBA00022475"/>
    </source>
</evidence>
<dbReference type="RefSeq" id="WP_101531986.1">
    <property type="nucleotide sequence ID" value="NZ_JBFHIU010000083.1"/>
</dbReference>
<keyword evidence="10" id="KW-0997">Cell inner membrane</keyword>
<comment type="function">
    <text evidence="1 10">Controls the rotational direction of flagella during chemotaxis.</text>
</comment>
<name>A0A2N5XLY9_9HYPH</name>
<keyword evidence="4" id="KW-1003">Cell membrane</keyword>
<sequence>MSDPVSPSLSSSSVSSSGNDRRLFINIFILTMLTAGAGAFAGMNLVDQTRLAVLKTERVQAKINVKPLYHAASYAKSIKPVVANLAEPRNVFVRVQGTVIFQKDAMEEASVLTSKIESDISAYIRTLTLADLEGAGGLVNLREDLNQRAKIRSKGKINEFILETMVVQ</sequence>
<evidence type="ECO:0000313" key="12">
    <source>
        <dbReference type="EMBL" id="PLW78902.1"/>
    </source>
</evidence>